<dbReference type="RefSeq" id="WP_210900930.1">
    <property type="nucleotide sequence ID" value="NZ_CP071696.1"/>
</dbReference>
<dbReference type="Proteomes" id="UP000671914">
    <property type="component" value="Chromosome"/>
</dbReference>
<keyword evidence="3" id="KW-1185">Reference proteome</keyword>
<evidence type="ECO:0000313" key="2">
    <source>
        <dbReference type="EMBL" id="QTX05698.1"/>
    </source>
</evidence>
<sequence length="271" mass="30150">MSTPTVHASDAPFAAFAPISLDELNAAAGLQTRVDRKYVLPASALPMLLAAVPTARVLEFADGSRGSRYESVYYDTPELDSYRLAAHGRRRRFKVRTRHYLDTGAGYLEVKTRGGRSTTVKERLELGDAPQVLAGAPRDYVDGVLGDCGIRVPDRTLRRTLVTRYRRTTLLLPGDRGESRATIDQGLEWVDQEPGFERRMLLPGRIIVETKSAGQASVLDRALWRMRHRPTTISKFGTGLAALRPGLPANKWRRTLDRHFAAADIRVERAA</sequence>
<dbReference type="SUPFAM" id="SSF55154">
    <property type="entry name" value="CYTH-like phosphatases"/>
    <property type="match status" value="1"/>
</dbReference>
<evidence type="ECO:0000259" key="1">
    <source>
        <dbReference type="Pfam" id="PF09359"/>
    </source>
</evidence>
<dbReference type="InterPro" id="IPR033469">
    <property type="entry name" value="CYTH-like_dom_sf"/>
</dbReference>
<dbReference type="KEGG" id="aarc:G127AT_05690"/>
<dbReference type="GO" id="GO:0006799">
    <property type="term" value="P:polyphosphate biosynthetic process"/>
    <property type="evidence" value="ECO:0007669"/>
    <property type="project" value="UniProtKB-ARBA"/>
</dbReference>
<dbReference type="Pfam" id="PF09359">
    <property type="entry name" value="VTC"/>
    <property type="match status" value="1"/>
</dbReference>
<dbReference type="CDD" id="cd07750">
    <property type="entry name" value="PolyPPase_VTC_like"/>
    <property type="match status" value="1"/>
</dbReference>
<dbReference type="EMBL" id="CP071696">
    <property type="protein sequence ID" value="QTX05698.1"/>
    <property type="molecule type" value="Genomic_DNA"/>
</dbReference>
<gene>
    <name evidence="2" type="ORF">G127AT_05690</name>
</gene>
<evidence type="ECO:0000313" key="3">
    <source>
        <dbReference type="Proteomes" id="UP000671914"/>
    </source>
</evidence>
<dbReference type="AlphaFoldDB" id="A0A975FQ82"/>
<dbReference type="Gene3D" id="3.20.100.30">
    <property type="entry name" value="VTC, catalytic tunnel domain"/>
    <property type="match status" value="1"/>
</dbReference>
<reference evidence="2" key="1">
    <citation type="submission" date="2021-03" db="EMBL/GenBank/DDBJ databases">
        <title>Agromyces archimandritus sp. nov., isolated from the cockroach Archimandrita tessellata.</title>
        <authorList>
            <person name="Guzman J."/>
            <person name="Ortuzar M."/>
            <person name="Poehlein A."/>
            <person name="Daniel R."/>
            <person name="Trujillo M."/>
            <person name="Vilcinskas A."/>
        </authorList>
    </citation>
    <scope>NUCLEOTIDE SEQUENCE</scope>
    <source>
        <strain evidence="2">G127AT</strain>
    </source>
</reference>
<name>A0A975FQ82_9MICO</name>
<accession>A0A975FQ82</accession>
<organism evidence="2 3">
    <name type="scientific">Agromyces archimandritae</name>
    <dbReference type="NCBI Taxonomy" id="2781962"/>
    <lineage>
        <taxon>Bacteria</taxon>
        <taxon>Bacillati</taxon>
        <taxon>Actinomycetota</taxon>
        <taxon>Actinomycetes</taxon>
        <taxon>Micrococcales</taxon>
        <taxon>Microbacteriaceae</taxon>
        <taxon>Agromyces</taxon>
    </lineage>
</organism>
<proteinExistence type="predicted"/>
<dbReference type="InterPro" id="IPR042267">
    <property type="entry name" value="VTC_sf"/>
</dbReference>
<protein>
    <submittedName>
        <fullName evidence="2">Polyphosphate polymerase domain-containing protein</fullName>
    </submittedName>
</protein>
<dbReference type="InterPro" id="IPR018966">
    <property type="entry name" value="VTC_domain"/>
</dbReference>
<feature type="domain" description="VTC" evidence="1">
    <location>
        <begin position="33"/>
        <end position="243"/>
    </location>
</feature>